<dbReference type="EMBL" id="KZ155793">
    <property type="protein sequence ID" value="OUS44995.1"/>
    <property type="molecule type" value="Genomic_DNA"/>
</dbReference>
<evidence type="ECO:0008006" key="3">
    <source>
        <dbReference type="Google" id="ProtNLM"/>
    </source>
</evidence>
<dbReference type="Proteomes" id="UP000195557">
    <property type="component" value="Unassembled WGS sequence"/>
</dbReference>
<name>A0A1Y5IDE2_OSTTA</name>
<accession>A0A1Y5IDE2</accession>
<evidence type="ECO:0000313" key="2">
    <source>
        <dbReference type="EMBL" id="OUS44995.1"/>
    </source>
</evidence>
<proteinExistence type="predicted"/>
<protein>
    <recommendedName>
        <fullName evidence="3">Autotransporter outer membrane beta-barrel domain-containing protein</fullName>
    </recommendedName>
</protein>
<organism evidence="2">
    <name type="scientific">Ostreococcus tauri</name>
    <name type="common">Marine green alga</name>
    <dbReference type="NCBI Taxonomy" id="70448"/>
    <lineage>
        <taxon>Eukaryota</taxon>
        <taxon>Viridiplantae</taxon>
        <taxon>Chlorophyta</taxon>
        <taxon>Mamiellophyceae</taxon>
        <taxon>Mamiellales</taxon>
        <taxon>Bathycoccaceae</taxon>
        <taxon>Ostreococcus</taxon>
    </lineage>
</organism>
<feature type="region of interest" description="Disordered" evidence="1">
    <location>
        <begin position="1"/>
        <end position="34"/>
    </location>
</feature>
<evidence type="ECO:0000256" key="1">
    <source>
        <dbReference type="SAM" id="MobiDB-lite"/>
    </source>
</evidence>
<reference evidence="2" key="1">
    <citation type="submission" date="2017-04" db="EMBL/GenBank/DDBJ databases">
        <title>Population genomics of picophytoplankton unveils novel chromosome hypervariability.</title>
        <authorList>
            <consortium name="DOE Joint Genome Institute"/>
            <person name="Blanc-Mathieu R."/>
            <person name="Krasovec M."/>
            <person name="Hebrard M."/>
            <person name="Yau S."/>
            <person name="Desgranges E."/>
            <person name="Martin J."/>
            <person name="Schackwitz W."/>
            <person name="Kuo A."/>
            <person name="Salin G."/>
            <person name="Donnadieu C."/>
            <person name="Desdevises Y."/>
            <person name="Sanchez-Ferandin S."/>
            <person name="Moreau H."/>
            <person name="Rivals E."/>
            <person name="Grigoriev I.V."/>
            <person name="Grimsley N."/>
            <person name="Eyre-Walker A."/>
            <person name="Piganeau G."/>
        </authorList>
    </citation>
    <scope>NUCLEOTIDE SEQUENCE [LARGE SCALE GENOMIC DNA]</scope>
    <source>
        <strain evidence="2">RCC 1115</strain>
    </source>
</reference>
<feature type="non-terminal residue" evidence="2">
    <location>
        <position position="1"/>
    </location>
</feature>
<gene>
    <name evidence="2" type="ORF">BE221DRAFT_55170</name>
</gene>
<sequence>GAGGDVVVEAGSGDAGKGGELHLRGGTSNRGMGGDVIIDAGDSTTQNSSYEGVIHIGPTSASFVRVGESANKQVKTDVFGDLTVHGNLLTTNDLVYASTYTSYVQVSTTQDGMFQQEVRAPAVTGLDA</sequence>
<dbReference type="AlphaFoldDB" id="A0A1Y5IDE2"/>
<feature type="non-terminal residue" evidence="2">
    <location>
        <position position="128"/>
    </location>
</feature>